<gene>
    <name evidence="6" type="ORF">ENV60_10180</name>
</gene>
<dbReference type="AlphaFoldDB" id="A0A7C4XNT3"/>
<protein>
    <recommendedName>
        <fullName evidence="5">30S ribosomal protein S9</fullName>
    </recommendedName>
</protein>
<dbReference type="PROSITE" id="PS00360">
    <property type="entry name" value="RIBOSOMAL_S9"/>
    <property type="match status" value="1"/>
</dbReference>
<name>A0A7C4XNT3_UNCW3</name>
<dbReference type="GO" id="GO:0003723">
    <property type="term" value="F:RNA binding"/>
    <property type="evidence" value="ECO:0007669"/>
    <property type="project" value="TreeGrafter"/>
</dbReference>
<evidence type="ECO:0000256" key="3">
    <source>
        <dbReference type="ARBA" id="ARBA00023274"/>
    </source>
</evidence>
<dbReference type="InterPro" id="IPR014721">
    <property type="entry name" value="Ribsml_uS5_D2-typ_fold_subgr"/>
</dbReference>
<dbReference type="GO" id="GO:0006412">
    <property type="term" value="P:translation"/>
    <property type="evidence" value="ECO:0007669"/>
    <property type="project" value="InterPro"/>
</dbReference>
<dbReference type="InterPro" id="IPR020574">
    <property type="entry name" value="Ribosomal_uS9_CS"/>
</dbReference>
<comment type="caution">
    <text evidence="6">The sequence shown here is derived from an EMBL/GenBank/DDBJ whole genome shotgun (WGS) entry which is preliminary data.</text>
</comment>
<dbReference type="PANTHER" id="PTHR21569:SF1">
    <property type="entry name" value="SMALL RIBOSOMAL SUBUNIT PROTEIN US9M"/>
    <property type="match status" value="1"/>
</dbReference>
<evidence type="ECO:0000313" key="6">
    <source>
        <dbReference type="EMBL" id="HGV98640.1"/>
    </source>
</evidence>
<comment type="similarity">
    <text evidence="1 4">Belongs to the universal ribosomal protein uS9 family.</text>
</comment>
<evidence type="ECO:0000256" key="5">
    <source>
        <dbReference type="RuleBase" id="RU003816"/>
    </source>
</evidence>
<accession>A0A7C4XNT3</accession>
<reference evidence="6" key="1">
    <citation type="journal article" date="2020" name="mSystems">
        <title>Genome- and Community-Level Interaction Insights into Carbon Utilization and Element Cycling Functions of Hydrothermarchaeota in Hydrothermal Sediment.</title>
        <authorList>
            <person name="Zhou Z."/>
            <person name="Liu Y."/>
            <person name="Xu W."/>
            <person name="Pan J."/>
            <person name="Luo Z.H."/>
            <person name="Li M."/>
        </authorList>
    </citation>
    <scope>NUCLEOTIDE SEQUENCE [LARGE SCALE GENOMIC DNA]</scope>
    <source>
        <strain evidence="6">SpSt-774</strain>
    </source>
</reference>
<evidence type="ECO:0000256" key="4">
    <source>
        <dbReference type="RuleBase" id="RU003815"/>
    </source>
</evidence>
<evidence type="ECO:0000256" key="2">
    <source>
        <dbReference type="ARBA" id="ARBA00022980"/>
    </source>
</evidence>
<dbReference type="SUPFAM" id="SSF54211">
    <property type="entry name" value="Ribosomal protein S5 domain 2-like"/>
    <property type="match status" value="1"/>
</dbReference>
<dbReference type="NCBIfam" id="NF001099">
    <property type="entry name" value="PRK00132.1"/>
    <property type="match status" value="1"/>
</dbReference>
<keyword evidence="2 4" id="KW-0689">Ribosomal protein</keyword>
<proteinExistence type="inferred from homology"/>
<dbReference type="InterPro" id="IPR000754">
    <property type="entry name" value="Ribosomal_uS9"/>
</dbReference>
<dbReference type="Gene3D" id="3.30.230.10">
    <property type="match status" value="1"/>
</dbReference>
<sequence length="127" mass="13871">MGEIVVGSRKRAVAKVILTPGKGSIMVNGKEALEYFCRQDLVDIVNLPLITAGVKGNFDIQAKVMGGGVSGQAGALSLGIARALVNYNPELKPSLKSAGLLRRDPREKERMKYGLAKRRKRFQFSKR</sequence>
<dbReference type="GO" id="GO:0022627">
    <property type="term" value="C:cytosolic small ribosomal subunit"/>
    <property type="evidence" value="ECO:0007669"/>
    <property type="project" value="TreeGrafter"/>
</dbReference>
<dbReference type="PANTHER" id="PTHR21569">
    <property type="entry name" value="RIBOSOMAL PROTEIN S9"/>
    <property type="match status" value="1"/>
</dbReference>
<dbReference type="Pfam" id="PF00380">
    <property type="entry name" value="Ribosomal_S9"/>
    <property type="match status" value="1"/>
</dbReference>
<dbReference type="FunFam" id="3.30.230.10:FF:000001">
    <property type="entry name" value="30S ribosomal protein S9"/>
    <property type="match status" value="1"/>
</dbReference>
<evidence type="ECO:0000256" key="1">
    <source>
        <dbReference type="ARBA" id="ARBA00005251"/>
    </source>
</evidence>
<dbReference type="InterPro" id="IPR023035">
    <property type="entry name" value="Ribosomal_uS9_bac/plastid"/>
</dbReference>
<keyword evidence="3 4" id="KW-0687">Ribonucleoprotein</keyword>
<dbReference type="GO" id="GO:0003735">
    <property type="term" value="F:structural constituent of ribosome"/>
    <property type="evidence" value="ECO:0007669"/>
    <property type="project" value="InterPro"/>
</dbReference>
<dbReference type="InterPro" id="IPR020568">
    <property type="entry name" value="Ribosomal_Su5_D2-typ_SF"/>
</dbReference>
<dbReference type="EMBL" id="DTGZ01000194">
    <property type="protein sequence ID" value="HGV98640.1"/>
    <property type="molecule type" value="Genomic_DNA"/>
</dbReference>
<organism evidence="6">
    <name type="scientific">candidate division WOR-3 bacterium</name>
    <dbReference type="NCBI Taxonomy" id="2052148"/>
    <lineage>
        <taxon>Bacteria</taxon>
        <taxon>Bacteria division WOR-3</taxon>
    </lineage>
</organism>